<protein>
    <submittedName>
        <fullName evidence="3">Glycosyl transferase family 2</fullName>
    </submittedName>
</protein>
<reference evidence="3 4" key="1">
    <citation type="journal article" date="2009" name="Int. J. Syst. Evol. Microbiol.">
        <title>Paenibacillus contaminans sp. nov., isolated from a contaminated laboratory plate.</title>
        <authorList>
            <person name="Chou J.H."/>
            <person name="Lee J.H."/>
            <person name="Lin M.C."/>
            <person name="Chang P.S."/>
            <person name="Arun A.B."/>
            <person name="Young C.C."/>
            <person name="Chen W.M."/>
        </authorList>
    </citation>
    <scope>NUCLEOTIDE SEQUENCE [LARGE SCALE GENOMIC DNA]</scope>
    <source>
        <strain evidence="3 4">CKOBP-6</strain>
    </source>
</reference>
<dbReference type="SUPFAM" id="SSF53448">
    <property type="entry name" value="Nucleotide-diphospho-sugar transferases"/>
    <property type="match status" value="1"/>
</dbReference>
<dbReference type="AlphaFoldDB" id="A0A329N1I2"/>
<evidence type="ECO:0000313" key="3">
    <source>
        <dbReference type="EMBL" id="RAV23327.1"/>
    </source>
</evidence>
<dbReference type="EMBL" id="QMFB01000001">
    <property type="protein sequence ID" value="RAV23327.1"/>
    <property type="molecule type" value="Genomic_DNA"/>
</dbReference>
<dbReference type="GO" id="GO:0004653">
    <property type="term" value="F:polypeptide N-acetylgalactosaminyltransferase activity"/>
    <property type="evidence" value="ECO:0007669"/>
    <property type="project" value="TreeGrafter"/>
</dbReference>
<keyword evidence="3" id="KW-0808">Transferase</keyword>
<gene>
    <name evidence="3" type="ORF">DQG23_03805</name>
</gene>
<proteinExistence type="predicted"/>
<keyword evidence="1" id="KW-1015">Disulfide bond</keyword>
<sequence>MCSGNMPLVSLIIPVKNEGSHLCRTVQSALQVKTECPLEIIIVDDGSTDHCCDFLETSEYGSQIKLVRSSGGLGVAMARNCGAEQATGEYLIFCDAHLFFEDQWIDRLLEPIRIGKADAANPGIGDAANPGNAGYGYHWTEKLEPRWNSRQSSQFLSSHLAGGCFAISRNVFFDVGGFDRGFRVWGREDEEMSLKLWLFGYKCMLVPNVTILHVFRSDNPPFTLTWEDVDYNFLRMAYSHFKEERIAKCKKLIKYSDPEKIEAFVLKNGVLEQRRNYFARRHYDDDWYMKEFGVLF</sequence>
<dbReference type="InterPro" id="IPR029044">
    <property type="entry name" value="Nucleotide-diphossugar_trans"/>
</dbReference>
<dbReference type="OrthoDB" id="396512at2"/>
<dbReference type="GO" id="GO:0006493">
    <property type="term" value="P:protein O-linked glycosylation"/>
    <property type="evidence" value="ECO:0007669"/>
    <property type="project" value="TreeGrafter"/>
</dbReference>
<name>A0A329N1I2_9BACL</name>
<organism evidence="3 4">
    <name type="scientific">Paenibacillus contaminans</name>
    <dbReference type="NCBI Taxonomy" id="450362"/>
    <lineage>
        <taxon>Bacteria</taxon>
        <taxon>Bacillati</taxon>
        <taxon>Bacillota</taxon>
        <taxon>Bacilli</taxon>
        <taxon>Bacillales</taxon>
        <taxon>Paenibacillaceae</taxon>
        <taxon>Paenibacillus</taxon>
    </lineage>
</organism>
<evidence type="ECO:0000259" key="2">
    <source>
        <dbReference type="Pfam" id="PF00535"/>
    </source>
</evidence>
<dbReference type="InterPro" id="IPR001173">
    <property type="entry name" value="Glyco_trans_2-like"/>
</dbReference>
<evidence type="ECO:0000313" key="4">
    <source>
        <dbReference type="Proteomes" id="UP000250369"/>
    </source>
</evidence>
<feature type="domain" description="Glycosyltransferase 2-like" evidence="2">
    <location>
        <begin position="10"/>
        <end position="172"/>
    </location>
</feature>
<dbReference type="Pfam" id="PF00535">
    <property type="entry name" value="Glycos_transf_2"/>
    <property type="match status" value="1"/>
</dbReference>
<keyword evidence="4" id="KW-1185">Reference proteome</keyword>
<dbReference type="Proteomes" id="UP000250369">
    <property type="component" value="Unassembled WGS sequence"/>
</dbReference>
<accession>A0A329N1I2</accession>
<dbReference type="PANTHER" id="PTHR11675:SF126">
    <property type="entry name" value="RICIN B LECTIN DOMAIN-CONTAINING PROTEIN"/>
    <property type="match status" value="1"/>
</dbReference>
<evidence type="ECO:0000256" key="1">
    <source>
        <dbReference type="ARBA" id="ARBA00023157"/>
    </source>
</evidence>
<dbReference type="PANTHER" id="PTHR11675">
    <property type="entry name" value="N-ACETYLGALACTOSAMINYLTRANSFERASE"/>
    <property type="match status" value="1"/>
</dbReference>
<comment type="caution">
    <text evidence="3">The sequence shown here is derived from an EMBL/GenBank/DDBJ whole genome shotgun (WGS) entry which is preliminary data.</text>
</comment>
<dbReference type="Gene3D" id="3.90.550.10">
    <property type="entry name" value="Spore Coat Polysaccharide Biosynthesis Protein SpsA, Chain A"/>
    <property type="match status" value="1"/>
</dbReference>